<dbReference type="RefSeq" id="WP_089322624.1">
    <property type="nucleotide sequence ID" value="NZ_FZOB01000003.1"/>
</dbReference>
<keyword evidence="7" id="KW-0342">GTP-binding</keyword>
<gene>
    <name evidence="9" type="ORF">SAMN06265340_10374</name>
</gene>
<dbReference type="NCBIfam" id="TIGR00073">
    <property type="entry name" value="hypB"/>
    <property type="match status" value="1"/>
</dbReference>
<keyword evidence="6" id="KW-0862">Zinc</keyword>
<evidence type="ECO:0000256" key="1">
    <source>
        <dbReference type="ARBA" id="ARBA00006211"/>
    </source>
</evidence>
<evidence type="ECO:0000256" key="3">
    <source>
        <dbReference type="ARBA" id="ARBA00022723"/>
    </source>
</evidence>
<keyword evidence="5" id="KW-0378">Hydrolase</keyword>
<proteinExistence type="inferred from homology"/>
<feature type="domain" description="CobW/HypB/UreG nucleotide-binding" evidence="8">
    <location>
        <begin position="56"/>
        <end position="220"/>
    </location>
</feature>
<evidence type="ECO:0000256" key="4">
    <source>
        <dbReference type="ARBA" id="ARBA00022741"/>
    </source>
</evidence>
<keyword evidence="4" id="KW-0547">Nucleotide-binding</keyword>
<keyword evidence="10" id="KW-1185">Reference proteome</keyword>
<dbReference type="PIRSF" id="PIRSF005624">
    <property type="entry name" value="Ni-bind_GTPase"/>
    <property type="match status" value="1"/>
</dbReference>
<dbReference type="PANTHER" id="PTHR30134">
    <property type="entry name" value="HYDROGENASE PROTEIN ASSEMBLY PROTEIN, NICKEL CHAPERONE"/>
    <property type="match status" value="1"/>
</dbReference>
<dbReference type="EMBL" id="FZOB01000003">
    <property type="protein sequence ID" value="SNR69285.1"/>
    <property type="molecule type" value="Genomic_DNA"/>
</dbReference>
<organism evidence="9 10">
    <name type="scientific">Desulfurobacterium atlanticum</name>
    <dbReference type="NCBI Taxonomy" id="240169"/>
    <lineage>
        <taxon>Bacteria</taxon>
        <taxon>Pseudomonadati</taxon>
        <taxon>Aquificota</taxon>
        <taxon>Aquificia</taxon>
        <taxon>Desulfurobacteriales</taxon>
        <taxon>Desulfurobacteriaceae</taxon>
        <taxon>Desulfurobacterium</taxon>
    </lineage>
</organism>
<dbReference type="PANTHER" id="PTHR30134:SF2">
    <property type="entry name" value="HYDROGENASE MATURATION FACTOR HYPB"/>
    <property type="match status" value="1"/>
</dbReference>
<dbReference type="InterPro" id="IPR027417">
    <property type="entry name" value="P-loop_NTPase"/>
</dbReference>
<comment type="similarity">
    <text evidence="1">Belongs to the SIMIBI class G3E GTPase family. HypB/HupM subfamily.</text>
</comment>
<dbReference type="Pfam" id="PF02492">
    <property type="entry name" value="cobW"/>
    <property type="match status" value="1"/>
</dbReference>
<dbReference type="InterPro" id="IPR003495">
    <property type="entry name" value="CobW/HypB/UreG_nucleotide-bd"/>
</dbReference>
<evidence type="ECO:0000259" key="8">
    <source>
        <dbReference type="Pfam" id="PF02492"/>
    </source>
</evidence>
<evidence type="ECO:0000313" key="10">
    <source>
        <dbReference type="Proteomes" id="UP000198405"/>
    </source>
</evidence>
<accession>A0A238YDJ0</accession>
<dbReference type="InterPro" id="IPR004392">
    <property type="entry name" value="Hyd_mat_HypB"/>
</dbReference>
<evidence type="ECO:0000256" key="7">
    <source>
        <dbReference type="ARBA" id="ARBA00023134"/>
    </source>
</evidence>
<sequence>MCDVCGCGTDSHNHNHEHTHESVKTVKLEESLLKENDRIAQENRKHFDDKNLLAVNLISSPGSGKTTLLEKTIEMLKGKYTIGVLEGDIETERDAERVRAKGAYAVQLTTGGACHLEAPLVHKGFHALEHQLKEGEELDVLFIENVGNLVCPTSFDLGEHLRVVLVSVPEGPDKPAKYPKAFRTADVFIISKIDLLPYFDFDVEKVKKEALSLNPKLKIFTISTVTGEGMEEWIKYLEELIRNKKGT</sequence>
<evidence type="ECO:0000256" key="6">
    <source>
        <dbReference type="ARBA" id="ARBA00022833"/>
    </source>
</evidence>
<dbReference type="GO" id="GO:0003924">
    <property type="term" value="F:GTPase activity"/>
    <property type="evidence" value="ECO:0007669"/>
    <property type="project" value="InterPro"/>
</dbReference>
<protein>
    <submittedName>
        <fullName evidence="9">Hydrogenase nickel incorporation protein HypB</fullName>
    </submittedName>
</protein>
<dbReference type="Gene3D" id="3.40.50.300">
    <property type="entry name" value="P-loop containing nucleotide triphosphate hydrolases"/>
    <property type="match status" value="1"/>
</dbReference>
<dbReference type="GO" id="GO:0016151">
    <property type="term" value="F:nickel cation binding"/>
    <property type="evidence" value="ECO:0007669"/>
    <property type="project" value="InterPro"/>
</dbReference>
<reference evidence="10" key="1">
    <citation type="submission" date="2017-06" db="EMBL/GenBank/DDBJ databases">
        <authorList>
            <person name="Varghese N."/>
            <person name="Submissions S."/>
        </authorList>
    </citation>
    <scope>NUCLEOTIDE SEQUENCE [LARGE SCALE GENOMIC DNA]</scope>
    <source>
        <strain evidence="10">DSM 15668</strain>
    </source>
</reference>
<evidence type="ECO:0000256" key="2">
    <source>
        <dbReference type="ARBA" id="ARBA00022596"/>
    </source>
</evidence>
<name>A0A238YDJ0_9BACT</name>
<evidence type="ECO:0000313" key="9">
    <source>
        <dbReference type="EMBL" id="SNR69285.1"/>
    </source>
</evidence>
<dbReference type="SUPFAM" id="SSF52540">
    <property type="entry name" value="P-loop containing nucleoside triphosphate hydrolases"/>
    <property type="match status" value="1"/>
</dbReference>
<dbReference type="GO" id="GO:0008270">
    <property type="term" value="F:zinc ion binding"/>
    <property type="evidence" value="ECO:0007669"/>
    <property type="project" value="TreeGrafter"/>
</dbReference>
<dbReference type="OrthoDB" id="9802035at2"/>
<keyword evidence="3" id="KW-0479">Metal-binding</keyword>
<keyword evidence="2" id="KW-0533">Nickel</keyword>
<evidence type="ECO:0000256" key="5">
    <source>
        <dbReference type="ARBA" id="ARBA00022801"/>
    </source>
</evidence>
<dbReference type="GO" id="GO:0005525">
    <property type="term" value="F:GTP binding"/>
    <property type="evidence" value="ECO:0007669"/>
    <property type="project" value="UniProtKB-KW"/>
</dbReference>
<dbReference type="AlphaFoldDB" id="A0A238YDJ0"/>
<dbReference type="Proteomes" id="UP000198405">
    <property type="component" value="Unassembled WGS sequence"/>
</dbReference>
<dbReference type="CDD" id="cd05390">
    <property type="entry name" value="HypB"/>
    <property type="match status" value="1"/>
</dbReference>
<dbReference type="GO" id="GO:0051604">
    <property type="term" value="P:protein maturation"/>
    <property type="evidence" value="ECO:0007669"/>
    <property type="project" value="InterPro"/>
</dbReference>